<evidence type="ECO:0000256" key="1">
    <source>
        <dbReference type="ARBA" id="ARBA00009964"/>
    </source>
</evidence>
<reference evidence="3 4" key="1">
    <citation type="submission" date="2018-06" db="EMBL/GenBank/DDBJ databases">
        <title>Nitrincola tibetense sp. nov., isolated from Lake XuguoCo on Tibetan Plateau.</title>
        <authorList>
            <person name="Xing P."/>
        </authorList>
    </citation>
    <scope>NUCLEOTIDE SEQUENCE [LARGE SCALE GENOMIC DNA]</scope>
    <source>
        <strain evidence="4">xg18</strain>
    </source>
</reference>
<evidence type="ECO:0000313" key="3">
    <source>
        <dbReference type="EMBL" id="RAU18062.1"/>
    </source>
</evidence>
<dbReference type="SUPFAM" id="SSF46689">
    <property type="entry name" value="Homeodomain-like"/>
    <property type="match status" value="1"/>
</dbReference>
<accession>A0A364NLW8</accession>
<comment type="caution">
    <text evidence="3">The sequence shown here is derived from an EMBL/GenBank/DDBJ whole genome shotgun (WGS) entry which is preliminary data.</text>
</comment>
<dbReference type="Pfam" id="PF01527">
    <property type="entry name" value="HTH_Tnp_1"/>
    <property type="match status" value="1"/>
</dbReference>
<name>A0A364NLW8_9GAMM</name>
<dbReference type="AlphaFoldDB" id="A0A364NLW8"/>
<feature type="transmembrane region" description="Helical" evidence="2">
    <location>
        <begin position="79"/>
        <end position="98"/>
    </location>
</feature>
<proteinExistence type="inferred from homology"/>
<evidence type="ECO:0008006" key="5">
    <source>
        <dbReference type="Google" id="ProtNLM"/>
    </source>
</evidence>
<dbReference type="GO" id="GO:0004803">
    <property type="term" value="F:transposase activity"/>
    <property type="evidence" value="ECO:0007669"/>
    <property type="project" value="InterPro"/>
</dbReference>
<keyword evidence="2" id="KW-0812">Transmembrane</keyword>
<organism evidence="3 4">
    <name type="scientific">Nitrincola tibetensis</name>
    <dbReference type="NCBI Taxonomy" id="2219697"/>
    <lineage>
        <taxon>Bacteria</taxon>
        <taxon>Pseudomonadati</taxon>
        <taxon>Pseudomonadota</taxon>
        <taxon>Gammaproteobacteria</taxon>
        <taxon>Oceanospirillales</taxon>
        <taxon>Oceanospirillaceae</taxon>
        <taxon>Nitrincola</taxon>
    </lineage>
</organism>
<evidence type="ECO:0000256" key="2">
    <source>
        <dbReference type="SAM" id="Phobius"/>
    </source>
</evidence>
<keyword evidence="2" id="KW-0472">Membrane</keyword>
<dbReference type="InterPro" id="IPR009057">
    <property type="entry name" value="Homeodomain-like_sf"/>
</dbReference>
<dbReference type="OrthoDB" id="9813126at2"/>
<keyword evidence="2" id="KW-1133">Transmembrane helix</keyword>
<protein>
    <recommendedName>
        <fullName evidence="5">Transposase</fullName>
    </recommendedName>
</protein>
<dbReference type="EMBL" id="QKRX01000006">
    <property type="protein sequence ID" value="RAU18062.1"/>
    <property type="molecule type" value="Genomic_DNA"/>
</dbReference>
<evidence type="ECO:0000313" key="4">
    <source>
        <dbReference type="Proteomes" id="UP000250744"/>
    </source>
</evidence>
<dbReference type="Proteomes" id="UP000250744">
    <property type="component" value="Unassembled WGS sequence"/>
</dbReference>
<gene>
    <name evidence="3" type="ORF">DN062_09765</name>
</gene>
<comment type="similarity">
    <text evidence="1">Belongs to the transposase 8 family.</text>
</comment>
<keyword evidence="4" id="KW-1185">Reference proteome</keyword>
<dbReference type="RefSeq" id="WP_112159145.1">
    <property type="nucleotide sequence ID" value="NZ_QKRX01000006.1"/>
</dbReference>
<dbReference type="GO" id="GO:0003677">
    <property type="term" value="F:DNA binding"/>
    <property type="evidence" value="ECO:0007669"/>
    <property type="project" value="InterPro"/>
</dbReference>
<sequence length="112" mass="12945">MPSYSDERRQAVMAKLLSPYNQSVEAVARQEGISSETIYKWRKEARAEGRCLPDARDQGTEGWSSRDKFAAVVETPLHFGAYIIFSMILYLHSEVFYWQKLLFSGQFSMKHS</sequence>
<dbReference type="GO" id="GO:0006313">
    <property type="term" value="P:DNA transposition"/>
    <property type="evidence" value="ECO:0007669"/>
    <property type="project" value="InterPro"/>
</dbReference>
<dbReference type="InterPro" id="IPR002514">
    <property type="entry name" value="Transposase_8"/>
</dbReference>